<dbReference type="EMBL" id="FLOB01000005">
    <property type="protein sequence ID" value="SBS32947.1"/>
    <property type="molecule type" value="Genomic_DNA"/>
</dbReference>
<keyword evidence="5" id="KW-0449">Lipoprotein</keyword>
<gene>
    <name evidence="8" type="primary">bamD_1</name>
    <name evidence="6" type="synonym">bamD</name>
    <name evidence="8" type="ORF">MSP8886_02602</name>
</gene>
<accession>A0A1A8TJD8</accession>
<dbReference type="OrthoDB" id="9779191at2"/>
<evidence type="ECO:0000256" key="3">
    <source>
        <dbReference type="ARBA" id="ARBA00023139"/>
    </source>
</evidence>
<comment type="function">
    <text evidence="6">Part of the outer membrane protein assembly complex, which is involved in assembly and insertion of beta-barrel proteins into the outer membrane.</text>
</comment>
<evidence type="ECO:0000256" key="1">
    <source>
        <dbReference type="ARBA" id="ARBA00022729"/>
    </source>
</evidence>
<evidence type="ECO:0000259" key="7">
    <source>
        <dbReference type="Pfam" id="PF13525"/>
    </source>
</evidence>
<feature type="chain" id="PRO_5009003118" description="Outer membrane protein assembly factor BamD" evidence="6">
    <location>
        <begin position="22"/>
        <end position="282"/>
    </location>
</feature>
<dbReference type="InterPro" id="IPR011990">
    <property type="entry name" value="TPR-like_helical_dom_sf"/>
</dbReference>
<dbReference type="PANTHER" id="PTHR37423">
    <property type="entry name" value="SOLUBLE LYTIC MUREIN TRANSGLYCOSYLASE-RELATED"/>
    <property type="match status" value="1"/>
</dbReference>
<keyword evidence="2 6" id="KW-0472">Membrane</keyword>
<dbReference type="PANTHER" id="PTHR37423:SF1">
    <property type="entry name" value="OUTER MEMBRANE PROTEIN ASSEMBLY FACTOR BAMD"/>
    <property type="match status" value="1"/>
</dbReference>
<dbReference type="InterPro" id="IPR039565">
    <property type="entry name" value="BamD-like"/>
</dbReference>
<evidence type="ECO:0000256" key="4">
    <source>
        <dbReference type="ARBA" id="ARBA00023237"/>
    </source>
</evidence>
<dbReference type="GO" id="GO:0051205">
    <property type="term" value="P:protein insertion into membrane"/>
    <property type="evidence" value="ECO:0007669"/>
    <property type="project" value="UniProtKB-UniRule"/>
</dbReference>
<evidence type="ECO:0000313" key="9">
    <source>
        <dbReference type="Proteomes" id="UP000092544"/>
    </source>
</evidence>
<dbReference type="CDD" id="cd15830">
    <property type="entry name" value="BamD"/>
    <property type="match status" value="1"/>
</dbReference>
<comment type="subcellular location">
    <subcellularLocation>
        <location evidence="6">Cell outer membrane</location>
    </subcellularLocation>
</comment>
<dbReference type="STRING" id="1792290.MSP8886_02602"/>
<keyword evidence="3" id="KW-0564">Palmitate</keyword>
<evidence type="ECO:0000256" key="2">
    <source>
        <dbReference type="ARBA" id="ARBA00023136"/>
    </source>
</evidence>
<evidence type="ECO:0000313" key="8">
    <source>
        <dbReference type="EMBL" id="SBS32947.1"/>
    </source>
</evidence>
<dbReference type="GO" id="GO:1990063">
    <property type="term" value="C:Bam protein complex"/>
    <property type="evidence" value="ECO:0007669"/>
    <property type="project" value="TreeGrafter"/>
</dbReference>
<protein>
    <recommendedName>
        <fullName evidence="6">Outer membrane protein assembly factor BamD</fullName>
    </recommendedName>
</protein>
<feature type="domain" description="Outer membrane lipoprotein BamD-like" evidence="7">
    <location>
        <begin position="32"/>
        <end position="234"/>
    </location>
</feature>
<keyword evidence="9" id="KW-1185">Reference proteome</keyword>
<evidence type="ECO:0000256" key="6">
    <source>
        <dbReference type="HAMAP-Rule" id="MF_00922"/>
    </source>
</evidence>
<organism evidence="8 9">
    <name type="scientific">Marinomonas spartinae</name>
    <dbReference type="NCBI Taxonomy" id="1792290"/>
    <lineage>
        <taxon>Bacteria</taxon>
        <taxon>Pseudomonadati</taxon>
        <taxon>Pseudomonadota</taxon>
        <taxon>Gammaproteobacteria</taxon>
        <taxon>Oceanospirillales</taxon>
        <taxon>Oceanospirillaceae</taxon>
        <taxon>Marinomonas</taxon>
    </lineage>
</organism>
<dbReference type="Gene3D" id="1.25.40.10">
    <property type="entry name" value="Tetratricopeptide repeat domain"/>
    <property type="match status" value="1"/>
</dbReference>
<dbReference type="GO" id="GO:0043165">
    <property type="term" value="P:Gram-negative-bacterium-type cell outer membrane assembly"/>
    <property type="evidence" value="ECO:0007669"/>
    <property type="project" value="UniProtKB-UniRule"/>
</dbReference>
<feature type="signal peptide" evidence="6">
    <location>
        <begin position="1"/>
        <end position="21"/>
    </location>
</feature>
<reference evidence="8 9" key="1">
    <citation type="submission" date="2016-06" db="EMBL/GenBank/DDBJ databases">
        <authorList>
            <person name="Kjaerup R.B."/>
            <person name="Dalgaard T.S."/>
            <person name="Juul-Madsen H.R."/>
        </authorList>
    </citation>
    <scope>NUCLEOTIDE SEQUENCE [LARGE SCALE GENOMIC DNA]</scope>
    <source>
        <strain evidence="8 9">CECT 8886</strain>
    </source>
</reference>
<dbReference type="InterPro" id="IPR017689">
    <property type="entry name" value="BamD"/>
</dbReference>
<dbReference type="SUPFAM" id="SSF48452">
    <property type="entry name" value="TPR-like"/>
    <property type="match status" value="1"/>
</dbReference>
<comment type="similarity">
    <text evidence="6">Belongs to the BamD family.</text>
</comment>
<dbReference type="NCBIfam" id="TIGR03302">
    <property type="entry name" value="OM_YfiO"/>
    <property type="match status" value="1"/>
</dbReference>
<dbReference type="Proteomes" id="UP000092544">
    <property type="component" value="Unassembled WGS sequence"/>
</dbReference>
<keyword evidence="1 6" id="KW-0732">Signal</keyword>
<dbReference type="HAMAP" id="MF_00922">
    <property type="entry name" value="OM_assembly_BamD"/>
    <property type="match status" value="1"/>
</dbReference>
<sequence length="282" mass="32225" precursor="true">MGFHHSLLRFTGIASFSLLIAACSSTQVQTPDLPEHVYYEKAQKALADDLPSTAVKYLQDLDNRYPFGEYSTRAELDLIYAQYNAGDYVSAHATAERFIKDHPDYEALDYAYYMRALSTYTGSQTLLERYLDSDPSKRDTSDLQKAFKEFSDFLSRYPKSKYAPDAKARMIFLRNTIARHEVDVARYYLKRQAPLSALRRGQVVIDHYPSSTSVENALAITIQSYNDLHLPLLAKTNLEVLKKSYPHSSYVDKKGHFIPIPLPSDADPGFWYWISFGLISKN</sequence>
<comment type="subunit">
    <text evidence="6">Part of the Bam complex.</text>
</comment>
<name>A0A1A8TJD8_9GAMM</name>
<evidence type="ECO:0000256" key="5">
    <source>
        <dbReference type="ARBA" id="ARBA00023288"/>
    </source>
</evidence>
<dbReference type="RefSeq" id="WP_067017051.1">
    <property type="nucleotide sequence ID" value="NZ_FLOB01000005.1"/>
</dbReference>
<keyword evidence="4 6" id="KW-0998">Cell outer membrane</keyword>
<dbReference type="Pfam" id="PF13525">
    <property type="entry name" value="YfiO"/>
    <property type="match status" value="1"/>
</dbReference>
<dbReference type="AlphaFoldDB" id="A0A1A8TJD8"/>
<proteinExistence type="inferred from homology"/>